<evidence type="ECO:0000313" key="2">
    <source>
        <dbReference type="Proteomes" id="UP000887572"/>
    </source>
</evidence>
<keyword evidence="2" id="KW-1185">Reference proteome</keyword>
<dbReference type="WBParaSite" id="Gr19_v10_g1888.t1">
    <property type="protein sequence ID" value="Gr19_v10_g1888.t1"/>
    <property type="gene ID" value="Gr19_v10_g1888"/>
</dbReference>
<evidence type="ECO:0000313" key="3">
    <source>
        <dbReference type="WBParaSite" id="Gr19_v10_g1888.t1"/>
    </source>
</evidence>
<sequence>MTFHPRDTSSTNPKYETSSTNFLMKMQFFSKFQNTIRYDTIRSGPKKEISAFSGKRGDYVKTGKFPQEEDQYRALDKWLDSCCAARGTLSATGFKPLLMQVPEGSASLKGADKEGWKNVFEKSAWVLERVRAKVIHRAEMFVAHSRVFVGPVTDMIRAFKPVVLSSRVKVLVLLAGRDSLVAGEMAEAIVEQCRMLAELCKRFPVQVLWSCRPYVHKRQREFEALVAQMQQLTNDPPHIGPICTTASGRSALEIFRFGDHFNVHMVDKEGHAHPFDSVSAVVVPVGDWVDLQPAASSSRQAQKRDRADPCKVDPCPDRNFHPDASSKKMKLFAMLMLRFAFVMLSSSLLRNGTKATLDELDKLENWKKSCQEFAVSIEQQGLIFLHHPKYINKMIMEPLTDLLNEVNKFPIEGMEKPLSRRLKKPLQIAIGNCEKILNEVEHSGQEDINKYLESLSSKINSIAERIDKEFNTFIMEVELELIEKVNWTSGNNNELCKEFYYFWTSLQAEESYSKLKILEKELSEKIAGFAQQPHIDVDGFIEFSDEFINEWKQIEHKIDTANIADKKTEKNLRESLDELANRALKETIPLKKIITKKLDELRPGLLKNIFKNLGKSINRDQKEQKEAQINAKKVINDIGMFDGAANKLLVRFEQKLDKTEFCDQLEKAVAEDKQMVSNAYQVKTV</sequence>
<protein>
    <submittedName>
        <fullName evidence="3">Uncharacterized protein</fullName>
    </submittedName>
</protein>
<evidence type="ECO:0000256" key="1">
    <source>
        <dbReference type="SAM" id="MobiDB-lite"/>
    </source>
</evidence>
<dbReference type="AlphaFoldDB" id="A0A914HLI3"/>
<feature type="region of interest" description="Disordered" evidence="1">
    <location>
        <begin position="294"/>
        <end position="314"/>
    </location>
</feature>
<name>A0A914HLI3_GLORO</name>
<dbReference type="Proteomes" id="UP000887572">
    <property type="component" value="Unplaced"/>
</dbReference>
<reference evidence="3" key="1">
    <citation type="submission" date="2022-11" db="UniProtKB">
        <authorList>
            <consortium name="WormBaseParasite"/>
        </authorList>
    </citation>
    <scope>IDENTIFICATION</scope>
</reference>
<proteinExistence type="predicted"/>
<feature type="compositionally biased region" description="Basic and acidic residues" evidence="1">
    <location>
        <begin position="302"/>
        <end position="314"/>
    </location>
</feature>
<organism evidence="2 3">
    <name type="scientific">Globodera rostochiensis</name>
    <name type="common">Golden nematode worm</name>
    <name type="synonym">Heterodera rostochiensis</name>
    <dbReference type="NCBI Taxonomy" id="31243"/>
    <lineage>
        <taxon>Eukaryota</taxon>
        <taxon>Metazoa</taxon>
        <taxon>Ecdysozoa</taxon>
        <taxon>Nematoda</taxon>
        <taxon>Chromadorea</taxon>
        <taxon>Rhabditida</taxon>
        <taxon>Tylenchina</taxon>
        <taxon>Tylenchomorpha</taxon>
        <taxon>Tylenchoidea</taxon>
        <taxon>Heteroderidae</taxon>
        <taxon>Heteroderinae</taxon>
        <taxon>Globodera</taxon>
    </lineage>
</organism>
<accession>A0A914HLI3</accession>